<proteinExistence type="predicted"/>
<reference evidence="1 2" key="1">
    <citation type="submission" date="2020-03" db="EMBL/GenBank/DDBJ databases">
        <title>Screen low temperature-resistant strains for efficient degradation of petroleum hydrocarbons under the low temperature.</title>
        <authorList>
            <person name="Wang Y."/>
            <person name="Chen J."/>
        </authorList>
    </citation>
    <scope>NUCLEOTIDE SEQUENCE [LARGE SCALE GENOMIC DNA]</scope>
    <source>
        <strain evidence="1 2">KB1</strain>
        <plasmid evidence="1 2">plas4</plasmid>
    </source>
</reference>
<accession>A0A6G9D447</accession>
<evidence type="ECO:0000313" key="1">
    <source>
        <dbReference type="EMBL" id="QIP44007.1"/>
    </source>
</evidence>
<evidence type="ECO:0000313" key="2">
    <source>
        <dbReference type="Proteomes" id="UP000502345"/>
    </source>
</evidence>
<name>A0A6G9D447_RHOER</name>
<dbReference type="AlphaFoldDB" id="A0A6G9D447"/>
<keyword evidence="1" id="KW-0614">Plasmid</keyword>
<organism evidence="1 2">
    <name type="scientific">Rhodococcus erythropolis</name>
    <name type="common">Arthrobacter picolinophilus</name>
    <dbReference type="NCBI Taxonomy" id="1833"/>
    <lineage>
        <taxon>Bacteria</taxon>
        <taxon>Bacillati</taxon>
        <taxon>Actinomycetota</taxon>
        <taxon>Actinomycetes</taxon>
        <taxon>Mycobacteriales</taxon>
        <taxon>Nocardiaceae</taxon>
        <taxon>Rhodococcus</taxon>
        <taxon>Rhodococcus erythropolis group</taxon>
    </lineage>
</organism>
<protein>
    <submittedName>
        <fullName evidence="1">Uncharacterized protein</fullName>
    </submittedName>
</protein>
<geneLocation type="plasmid" evidence="1 2">
    <name>plas4</name>
</geneLocation>
<gene>
    <name evidence="1" type="ORF">G9444_6764</name>
</gene>
<dbReference type="EMBL" id="CP050127">
    <property type="protein sequence ID" value="QIP44007.1"/>
    <property type="molecule type" value="Genomic_DNA"/>
</dbReference>
<dbReference type="Proteomes" id="UP000502345">
    <property type="component" value="Plasmid plas4"/>
</dbReference>
<sequence length="70" mass="7389">MLVAGVFDLSGLNGFAGADQEHPGTRLGHEPAGVDGEDVHRVAEFVEFLDRRGEVVSAVRGGQADDVLQD</sequence>